<organism evidence="1 2">
    <name type="scientific">Araneus ventricosus</name>
    <name type="common">Orbweaver spider</name>
    <name type="synonym">Epeira ventricosa</name>
    <dbReference type="NCBI Taxonomy" id="182803"/>
    <lineage>
        <taxon>Eukaryota</taxon>
        <taxon>Metazoa</taxon>
        <taxon>Ecdysozoa</taxon>
        <taxon>Arthropoda</taxon>
        <taxon>Chelicerata</taxon>
        <taxon>Arachnida</taxon>
        <taxon>Araneae</taxon>
        <taxon>Araneomorphae</taxon>
        <taxon>Entelegynae</taxon>
        <taxon>Araneoidea</taxon>
        <taxon>Araneidae</taxon>
        <taxon>Araneus</taxon>
    </lineage>
</organism>
<keyword evidence="2" id="KW-1185">Reference proteome</keyword>
<accession>A0A4Y2MYW3</accession>
<gene>
    <name evidence="1" type="ORF">AVEN_26676_1</name>
</gene>
<dbReference type="Proteomes" id="UP000499080">
    <property type="component" value="Unassembled WGS sequence"/>
</dbReference>
<name>A0A4Y2MYW3_ARAVE</name>
<proteinExistence type="predicted"/>
<dbReference type="EMBL" id="BGPR01125340">
    <property type="protein sequence ID" value="GBN31913.1"/>
    <property type="molecule type" value="Genomic_DNA"/>
</dbReference>
<reference evidence="1 2" key="1">
    <citation type="journal article" date="2019" name="Sci. Rep.">
        <title>Orb-weaving spider Araneus ventricosus genome elucidates the spidroin gene catalogue.</title>
        <authorList>
            <person name="Kono N."/>
            <person name="Nakamura H."/>
            <person name="Ohtoshi R."/>
            <person name="Moran D.A.P."/>
            <person name="Shinohara A."/>
            <person name="Yoshida Y."/>
            <person name="Fujiwara M."/>
            <person name="Mori M."/>
            <person name="Tomita M."/>
            <person name="Arakawa K."/>
        </authorList>
    </citation>
    <scope>NUCLEOTIDE SEQUENCE [LARGE SCALE GENOMIC DNA]</scope>
</reference>
<dbReference type="InterPro" id="IPR036397">
    <property type="entry name" value="RNaseH_sf"/>
</dbReference>
<dbReference type="AlphaFoldDB" id="A0A4Y2MYW3"/>
<evidence type="ECO:0000313" key="2">
    <source>
        <dbReference type="Proteomes" id="UP000499080"/>
    </source>
</evidence>
<evidence type="ECO:0008006" key="3">
    <source>
        <dbReference type="Google" id="ProtNLM"/>
    </source>
</evidence>
<comment type="caution">
    <text evidence="1">The sequence shown here is derived from an EMBL/GenBank/DDBJ whole genome shotgun (WGS) entry which is preliminary data.</text>
</comment>
<protein>
    <recommendedName>
        <fullName evidence="3">Tc1-like transposase DDE domain-containing protein</fullName>
    </recommendedName>
</protein>
<dbReference type="Gene3D" id="3.30.420.10">
    <property type="entry name" value="Ribonuclease H-like superfamily/Ribonuclease H"/>
    <property type="match status" value="1"/>
</dbReference>
<sequence>MLFRALIPTTVPNFKTTPFFFPIFPSLPGLYARAIGDIFLLMDYNPLHRDRLVKNWILEQSIERMKCPECLCNMHPTYHAWDTLGRRVSDWPRSVMTTGELETALVKKRMKLGHNLVNHHVNSMPSQYSAVSVVREDQCSTDIS</sequence>
<dbReference type="GO" id="GO:0003676">
    <property type="term" value="F:nucleic acid binding"/>
    <property type="evidence" value="ECO:0007669"/>
    <property type="project" value="InterPro"/>
</dbReference>
<evidence type="ECO:0000313" key="1">
    <source>
        <dbReference type="EMBL" id="GBN31913.1"/>
    </source>
</evidence>